<evidence type="ECO:0000259" key="1">
    <source>
        <dbReference type="Pfam" id="PF23643"/>
    </source>
</evidence>
<proteinExistence type="predicted"/>
<dbReference type="Pfam" id="PF23643">
    <property type="entry name" value="TRAPPC13_C"/>
    <property type="match status" value="1"/>
</dbReference>
<dbReference type="EMBL" id="DS113277">
    <property type="protein sequence ID" value="EAY13980.1"/>
    <property type="molecule type" value="Genomic_DNA"/>
</dbReference>
<accession>A2E061</accession>
<dbReference type="Proteomes" id="UP000001542">
    <property type="component" value="Unassembled WGS sequence"/>
</dbReference>
<dbReference type="KEGG" id="tva:4771967"/>
<dbReference type="RefSeq" id="XP_001326203.1">
    <property type="nucleotide sequence ID" value="XM_001326168.1"/>
</dbReference>
<organism evidence="2 3">
    <name type="scientific">Trichomonas vaginalis (strain ATCC PRA-98 / G3)</name>
    <dbReference type="NCBI Taxonomy" id="412133"/>
    <lineage>
        <taxon>Eukaryota</taxon>
        <taxon>Metamonada</taxon>
        <taxon>Parabasalia</taxon>
        <taxon>Trichomonadida</taxon>
        <taxon>Trichomonadidae</taxon>
        <taxon>Trichomonas</taxon>
    </lineage>
</organism>
<dbReference type="InterPro" id="IPR055428">
    <property type="entry name" value="TRAPPC13_C"/>
</dbReference>
<keyword evidence="3" id="KW-1185">Reference proteome</keyword>
<dbReference type="InParanoid" id="A2E061"/>
<sequence>MLIDQPSPQKKSSFSMTFREGPNKLGFFVPFQLISSNFNEQIIFVGSVYNEGKSRSFTGVFDLNVLTPFSMVTMTEAINDTNLLLKVTITNNAEFELRDIYLEITPTPNFIFKESCLKIADVMEPNGINSSVFEIERQGNEILNATEIGNLKVKFMLNSSKYEYNHFTPIITEAISKRNSPILFKWMNYDDVQSVLQGFTVDLEVTNSCNEERSFVIQIATDTTNLMPSGISSFNVEKLPSKAKTTLQVNLMALKRGFFVFPRIFVQGLPEGDFTVEIQNGIMATD</sequence>
<reference evidence="2" key="2">
    <citation type="journal article" date="2007" name="Science">
        <title>Draft genome sequence of the sexually transmitted pathogen Trichomonas vaginalis.</title>
        <authorList>
            <person name="Carlton J.M."/>
            <person name="Hirt R.P."/>
            <person name="Silva J.C."/>
            <person name="Delcher A.L."/>
            <person name="Schatz M."/>
            <person name="Zhao Q."/>
            <person name="Wortman J.R."/>
            <person name="Bidwell S.L."/>
            <person name="Alsmark U.C.M."/>
            <person name="Besteiro S."/>
            <person name="Sicheritz-Ponten T."/>
            <person name="Noel C.J."/>
            <person name="Dacks J.B."/>
            <person name="Foster P.G."/>
            <person name="Simillion C."/>
            <person name="Van de Peer Y."/>
            <person name="Miranda-Saavedra D."/>
            <person name="Barton G.J."/>
            <person name="Westrop G.D."/>
            <person name="Mueller S."/>
            <person name="Dessi D."/>
            <person name="Fiori P.L."/>
            <person name="Ren Q."/>
            <person name="Paulsen I."/>
            <person name="Zhang H."/>
            <person name="Bastida-Corcuera F.D."/>
            <person name="Simoes-Barbosa A."/>
            <person name="Brown M.T."/>
            <person name="Hayes R.D."/>
            <person name="Mukherjee M."/>
            <person name="Okumura C.Y."/>
            <person name="Schneider R."/>
            <person name="Smith A.J."/>
            <person name="Vanacova S."/>
            <person name="Villalvazo M."/>
            <person name="Haas B.J."/>
            <person name="Pertea M."/>
            <person name="Feldblyum T.V."/>
            <person name="Utterback T.R."/>
            <person name="Shu C.L."/>
            <person name="Osoegawa K."/>
            <person name="de Jong P.J."/>
            <person name="Hrdy I."/>
            <person name="Horvathova L."/>
            <person name="Zubacova Z."/>
            <person name="Dolezal P."/>
            <person name="Malik S.B."/>
            <person name="Logsdon J.M. Jr."/>
            <person name="Henze K."/>
            <person name="Gupta A."/>
            <person name="Wang C.C."/>
            <person name="Dunne R.L."/>
            <person name="Upcroft J.A."/>
            <person name="Upcroft P."/>
            <person name="White O."/>
            <person name="Salzberg S.L."/>
            <person name="Tang P."/>
            <person name="Chiu C.-H."/>
            <person name="Lee Y.-S."/>
            <person name="Embley T.M."/>
            <person name="Coombs G.H."/>
            <person name="Mottram J.C."/>
            <person name="Tachezy J."/>
            <person name="Fraser-Liggett C.M."/>
            <person name="Johnson P.J."/>
        </authorList>
    </citation>
    <scope>NUCLEOTIDE SEQUENCE [LARGE SCALE GENOMIC DNA]</scope>
    <source>
        <strain evidence="2">G3</strain>
    </source>
</reference>
<dbReference type="VEuPathDB" id="TrichDB:TVAGG3_0219400"/>
<evidence type="ECO:0000313" key="2">
    <source>
        <dbReference type="EMBL" id="EAY13980.1"/>
    </source>
</evidence>
<name>A2E061_TRIV3</name>
<dbReference type="VEuPathDB" id="TrichDB:TVAG_491180"/>
<dbReference type="AlphaFoldDB" id="A2E061"/>
<protein>
    <recommendedName>
        <fullName evidence="1">Trafficking protein particle complex subunit 13 C-terminal domain-containing protein</fullName>
    </recommendedName>
</protein>
<feature type="domain" description="Trafficking protein particle complex subunit 13 C-terminal" evidence="1">
    <location>
        <begin position="195"/>
        <end position="264"/>
    </location>
</feature>
<reference evidence="2" key="1">
    <citation type="submission" date="2006-10" db="EMBL/GenBank/DDBJ databases">
        <authorList>
            <person name="Amadeo P."/>
            <person name="Zhao Q."/>
            <person name="Wortman J."/>
            <person name="Fraser-Liggett C."/>
            <person name="Carlton J."/>
        </authorList>
    </citation>
    <scope>NUCLEOTIDE SEQUENCE</scope>
    <source>
        <strain evidence="2">G3</strain>
    </source>
</reference>
<gene>
    <name evidence="2" type="ORF">TVAG_491180</name>
</gene>
<evidence type="ECO:0000313" key="3">
    <source>
        <dbReference type="Proteomes" id="UP000001542"/>
    </source>
</evidence>